<dbReference type="InterPro" id="IPR000010">
    <property type="entry name" value="Cystatin_dom"/>
</dbReference>
<organism evidence="10 11">
    <name type="scientific">Cavia porcellus</name>
    <name type="common">Guinea pig</name>
    <dbReference type="NCBI Taxonomy" id="10141"/>
    <lineage>
        <taxon>Eukaryota</taxon>
        <taxon>Metazoa</taxon>
        <taxon>Chordata</taxon>
        <taxon>Craniata</taxon>
        <taxon>Vertebrata</taxon>
        <taxon>Euteleostomi</taxon>
        <taxon>Mammalia</taxon>
        <taxon>Eutheria</taxon>
        <taxon>Euarchontoglires</taxon>
        <taxon>Glires</taxon>
        <taxon>Rodentia</taxon>
        <taxon>Hystricomorpha</taxon>
        <taxon>Caviidae</taxon>
        <taxon>Cavia</taxon>
    </lineage>
</organism>
<name>H0VIN5_CAVPO</name>
<reference evidence="11" key="1">
    <citation type="journal article" date="2011" name="Nature">
        <title>A high-resolution map of human evolutionary constraint using 29 mammals.</title>
        <authorList>
            <person name="Lindblad-Toh K."/>
            <person name="Garber M."/>
            <person name="Zuk O."/>
            <person name="Lin M.F."/>
            <person name="Parker B.J."/>
            <person name="Washietl S."/>
            <person name="Kheradpour P."/>
            <person name="Ernst J."/>
            <person name="Jordan G."/>
            <person name="Mauceli E."/>
            <person name="Ward L.D."/>
            <person name="Lowe C.B."/>
            <person name="Holloway A.K."/>
            <person name="Clamp M."/>
            <person name="Gnerre S."/>
            <person name="Alfoldi J."/>
            <person name="Beal K."/>
            <person name="Chang J."/>
            <person name="Clawson H."/>
            <person name="Cuff J."/>
            <person name="Di Palma F."/>
            <person name="Fitzgerald S."/>
            <person name="Flicek P."/>
            <person name="Guttman M."/>
            <person name="Hubisz M.J."/>
            <person name="Jaffe D.B."/>
            <person name="Jungreis I."/>
            <person name="Kent W.J."/>
            <person name="Kostka D."/>
            <person name="Lara M."/>
            <person name="Martins A.L."/>
            <person name="Massingham T."/>
            <person name="Moltke I."/>
            <person name="Raney B.J."/>
            <person name="Rasmussen M.D."/>
            <person name="Robinson J."/>
            <person name="Stark A."/>
            <person name="Vilella A.J."/>
            <person name="Wen J."/>
            <person name="Xie X."/>
            <person name="Zody M.C."/>
            <person name="Baldwin J."/>
            <person name="Bloom T."/>
            <person name="Chin C.W."/>
            <person name="Heiman D."/>
            <person name="Nicol R."/>
            <person name="Nusbaum C."/>
            <person name="Young S."/>
            <person name="Wilkinson J."/>
            <person name="Worley K.C."/>
            <person name="Kovar C.L."/>
            <person name="Muzny D.M."/>
            <person name="Gibbs R.A."/>
            <person name="Cree A."/>
            <person name="Dihn H.H."/>
            <person name="Fowler G."/>
            <person name="Jhangiani S."/>
            <person name="Joshi V."/>
            <person name="Lee S."/>
            <person name="Lewis L.R."/>
            <person name="Nazareth L.V."/>
            <person name="Okwuonu G."/>
            <person name="Santibanez J."/>
            <person name="Warren W.C."/>
            <person name="Mardis E.R."/>
            <person name="Weinstock G.M."/>
            <person name="Wilson R.K."/>
            <person name="Delehaunty K."/>
            <person name="Dooling D."/>
            <person name="Fronik C."/>
            <person name="Fulton L."/>
            <person name="Fulton B."/>
            <person name="Graves T."/>
            <person name="Minx P."/>
            <person name="Sodergren E."/>
            <person name="Birney E."/>
            <person name="Margulies E.H."/>
            <person name="Herrero J."/>
            <person name="Green E.D."/>
            <person name="Haussler D."/>
            <person name="Siepel A."/>
            <person name="Goldman N."/>
            <person name="Pollard K.S."/>
            <person name="Pedersen J.S."/>
            <person name="Lander E.S."/>
            <person name="Kellis M."/>
        </authorList>
    </citation>
    <scope>NUCLEOTIDE SEQUENCE [LARGE SCALE GENOMIC DNA]</scope>
    <source>
        <strain evidence="11">2N</strain>
    </source>
</reference>
<dbReference type="GO" id="GO:0004869">
    <property type="term" value="F:cysteine-type endopeptidase inhibitor activity"/>
    <property type="evidence" value="ECO:0007669"/>
    <property type="project" value="InterPro"/>
</dbReference>
<dbReference type="GeneTree" id="ENSGT00950000182930"/>
<dbReference type="PANTHER" id="PTHR13814">
    <property type="entry name" value="FETUIN"/>
    <property type="match status" value="1"/>
</dbReference>
<dbReference type="PANTHER" id="PTHR13814:SF10">
    <property type="entry name" value="FETUIN-B"/>
    <property type="match status" value="1"/>
</dbReference>
<dbReference type="Ensembl" id="ENSCPOT00000011313.3">
    <property type="protein sequence ID" value="ENSCPOP00000010077.3"/>
    <property type="gene ID" value="ENSCPOG00000011207.4"/>
</dbReference>
<evidence type="ECO:0000313" key="11">
    <source>
        <dbReference type="Proteomes" id="UP000005447"/>
    </source>
</evidence>
<feature type="domain" description="Cystatin fetuin-B-type" evidence="9">
    <location>
        <begin position="146"/>
        <end position="252"/>
    </location>
</feature>
<reference evidence="10" key="2">
    <citation type="submission" date="2025-08" db="UniProtKB">
        <authorList>
            <consortium name="Ensembl"/>
        </authorList>
    </citation>
    <scope>IDENTIFICATION</scope>
    <source>
        <strain evidence="10">2N</strain>
    </source>
</reference>
<evidence type="ECO:0000256" key="5">
    <source>
        <dbReference type="ARBA" id="ARBA00023157"/>
    </source>
</evidence>
<dbReference type="SUPFAM" id="SSF54403">
    <property type="entry name" value="Cystatin/monellin"/>
    <property type="match status" value="2"/>
</dbReference>
<dbReference type="CDD" id="cd00042">
    <property type="entry name" value="CY"/>
    <property type="match status" value="1"/>
</dbReference>
<evidence type="ECO:0000256" key="6">
    <source>
        <dbReference type="ARBA" id="ARBA00023180"/>
    </source>
</evidence>
<keyword evidence="5" id="KW-1015">Disulfide bond</keyword>
<dbReference type="EMBL" id="AAKN02012343">
    <property type="status" value="NOT_ANNOTATED_CDS"/>
    <property type="molecule type" value="Genomic_DNA"/>
</dbReference>
<dbReference type="InterPro" id="IPR050735">
    <property type="entry name" value="Kininogen_Fetuin_HRG"/>
</dbReference>
<gene>
    <name evidence="10" type="primary">FETUB</name>
</gene>
<dbReference type="InterPro" id="IPR046350">
    <property type="entry name" value="Cystatin_sf"/>
</dbReference>
<dbReference type="AlphaFoldDB" id="H0VIN5"/>
<comment type="subcellular location">
    <subcellularLocation>
        <location evidence="1">Secreted</location>
    </subcellularLocation>
</comment>
<dbReference type="GO" id="GO:0008191">
    <property type="term" value="F:metalloendopeptidase inhibitor activity"/>
    <property type="evidence" value="ECO:0007669"/>
    <property type="project" value="Ensembl"/>
</dbReference>
<keyword evidence="11" id="KW-1185">Reference proteome</keyword>
<evidence type="ECO:0000313" key="10">
    <source>
        <dbReference type="Ensembl" id="ENSCPOP00000010077.3"/>
    </source>
</evidence>
<feature type="region of interest" description="Disordered" evidence="7">
    <location>
        <begin position="258"/>
        <end position="284"/>
    </location>
</feature>
<dbReference type="InterPro" id="IPR025764">
    <property type="entry name" value="Cystatin_Fetuin_B"/>
</dbReference>
<protein>
    <submittedName>
        <fullName evidence="10">Fetuin B</fullName>
    </submittedName>
</protein>
<dbReference type="PROSITE" id="PS51530">
    <property type="entry name" value="CYSTATIN_FETUIN_B"/>
    <property type="match status" value="1"/>
</dbReference>
<dbReference type="Pfam" id="PF00031">
    <property type="entry name" value="Cystatin"/>
    <property type="match status" value="1"/>
</dbReference>
<evidence type="ECO:0000256" key="8">
    <source>
        <dbReference type="SAM" id="SignalP"/>
    </source>
</evidence>
<accession>H0VIN5</accession>
<dbReference type="FunCoup" id="H0VIN5">
    <property type="interactions" value="234"/>
</dbReference>
<dbReference type="Bgee" id="ENSCPOG00000011207">
    <property type="expression patterns" value="Expressed in liver and 3 other cell types or tissues"/>
</dbReference>
<dbReference type="InterPro" id="IPR001363">
    <property type="entry name" value="Prot_inh_fetuin_CS"/>
</dbReference>
<dbReference type="STRING" id="10141.ENSCPOP00000010077"/>
<dbReference type="Gene3D" id="3.10.450.10">
    <property type="match status" value="2"/>
</dbReference>
<feature type="signal peptide" evidence="8">
    <location>
        <begin position="1"/>
        <end position="20"/>
    </location>
</feature>
<sequence length="364" mass="40173">MDLRWSLVLCALAQVTCCGARSVPLQPLSFPNPLPRGCNDSDVLFFSGLALKHINADQQDGYVLGLNRVHDAWEHIQVSRGSLFYLTLDVLETSCHVLSRKDWTDCGGRPLYESVIVCFVAIDKIENRYFLKKLFSLISIVSRRKLLCPDCPFPSTTDFSDDGILKAATETLAKYNNESASKQYSLDKVTRVSRQWVSGPAYYVEYLIRESPCNKSQASSCPLQPSASAPVGFCHGSLIESLFKKYISVTCNIFKSQVQTPGSENSPENTAPSSSPAERKPRGSIQHLPAVDHEKPEDSQDKDQEIFPVQLDLTTNPLGGHLDISSIFIGPQKEQLVVLPFPKAPRSAECPGPARETSSLVLPP</sequence>
<feature type="compositionally biased region" description="Polar residues" evidence="7">
    <location>
        <begin position="258"/>
        <end position="276"/>
    </location>
</feature>
<dbReference type="Proteomes" id="UP000005447">
    <property type="component" value="Unassembled WGS sequence"/>
</dbReference>
<dbReference type="HOGENOM" id="CLU_044085_1_0_1"/>
<evidence type="ECO:0000256" key="2">
    <source>
        <dbReference type="ARBA" id="ARBA00022525"/>
    </source>
</evidence>
<evidence type="ECO:0000256" key="4">
    <source>
        <dbReference type="ARBA" id="ARBA00022737"/>
    </source>
</evidence>
<evidence type="ECO:0000256" key="3">
    <source>
        <dbReference type="ARBA" id="ARBA00022729"/>
    </source>
</evidence>
<proteinExistence type="predicted"/>
<keyword evidence="3 8" id="KW-0732">Signal</keyword>
<evidence type="ECO:0000256" key="7">
    <source>
        <dbReference type="SAM" id="MobiDB-lite"/>
    </source>
</evidence>
<dbReference type="VEuPathDB" id="HostDB:ENSCPOG00000011207"/>
<reference evidence="10" key="3">
    <citation type="submission" date="2025-09" db="UniProtKB">
        <authorList>
            <consortium name="Ensembl"/>
        </authorList>
    </citation>
    <scope>IDENTIFICATION</scope>
    <source>
        <strain evidence="10">2N</strain>
    </source>
</reference>
<evidence type="ECO:0000259" key="9">
    <source>
        <dbReference type="PROSITE" id="PS51530"/>
    </source>
</evidence>
<dbReference type="GO" id="GO:0007339">
    <property type="term" value="P:binding of sperm to zona pellucida"/>
    <property type="evidence" value="ECO:0007669"/>
    <property type="project" value="Ensembl"/>
</dbReference>
<keyword evidence="4" id="KW-0677">Repeat</keyword>
<feature type="chain" id="PRO_5013356839" evidence="8">
    <location>
        <begin position="21"/>
        <end position="364"/>
    </location>
</feature>
<dbReference type="InParanoid" id="H0VIN5"/>
<keyword evidence="2" id="KW-0964">Secreted</keyword>
<dbReference type="PROSITE" id="PS01255">
    <property type="entry name" value="FETUIN_2"/>
    <property type="match status" value="1"/>
</dbReference>
<dbReference type="SMART" id="SM00043">
    <property type="entry name" value="CY"/>
    <property type="match status" value="1"/>
</dbReference>
<dbReference type="GO" id="GO:0005615">
    <property type="term" value="C:extracellular space"/>
    <property type="evidence" value="ECO:0007669"/>
    <property type="project" value="InterPro"/>
</dbReference>
<dbReference type="OMA" id="AYNCILR"/>
<keyword evidence="6" id="KW-0325">Glycoprotein</keyword>
<evidence type="ECO:0000256" key="1">
    <source>
        <dbReference type="ARBA" id="ARBA00004613"/>
    </source>
</evidence>
<feature type="region of interest" description="Disordered" evidence="7">
    <location>
        <begin position="344"/>
        <end position="364"/>
    </location>
</feature>